<proteinExistence type="predicted"/>
<comment type="caution">
    <text evidence="1">The sequence shown here is derived from an EMBL/GenBank/DDBJ whole genome shotgun (WGS) entry which is preliminary data.</text>
</comment>
<evidence type="ECO:0000313" key="1">
    <source>
        <dbReference type="EMBL" id="CAH7685102.1"/>
    </source>
</evidence>
<feature type="non-terminal residue" evidence="1">
    <location>
        <position position="1"/>
    </location>
</feature>
<dbReference type="Proteomes" id="UP001153365">
    <property type="component" value="Unassembled WGS sequence"/>
</dbReference>
<gene>
    <name evidence="1" type="ORF">PPACK8108_LOCUS19573</name>
</gene>
<dbReference type="AlphaFoldDB" id="A0AAV0BDW8"/>
<dbReference type="EMBL" id="CALTRL010005705">
    <property type="protein sequence ID" value="CAH7685102.1"/>
    <property type="molecule type" value="Genomic_DNA"/>
</dbReference>
<protein>
    <submittedName>
        <fullName evidence="1">Uncharacterized protein</fullName>
    </submittedName>
</protein>
<organism evidence="1 2">
    <name type="scientific">Phakopsora pachyrhizi</name>
    <name type="common">Asian soybean rust disease fungus</name>
    <dbReference type="NCBI Taxonomy" id="170000"/>
    <lineage>
        <taxon>Eukaryota</taxon>
        <taxon>Fungi</taxon>
        <taxon>Dikarya</taxon>
        <taxon>Basidiomycota</taxon>
        <taxon>Pucciniomycotina</taxon>
        <taxon>Pucciniomycetes</taxon>
        <taxon>Pucciniales</taxon>
        <taxon>Phakopsoraceae</taxon>
        <taxon>Phakopsora</taxon>
    </lineage>
</organism>
<keyword evidence="2" id="KW-1185">Reference proteome</keyword>
<name>A0AAV0BDW8_PHAPC</name>
<reference evidence="1" key="1">
    <citation type="submission" date="2022-06" db="EMBL/GenBank/DDBJ databases">
        <authorList>
            <consortium name="SYNGENTA / RWTH Aachen University"/>
        </authorList>
    </citation>
    <scope>NUCLEOTIDE SEQUENCE</scope>
</reference>
<sequence>VILLDLPVVLSAAETLRIPLMSTSNVTSICGTPQGAGGIPHSSNFPRRFLSFVCTCSP</sequence>
<feature type="non-terminal residue" evidence="1">
    <location>
        <position position="58"/>
    </location>
</feature>
<evidence type="ECO:0000313" key="2">
    <source>
        <dbReference type="Proteomes" id="UP001153365"/>
    </source>
</evidence>
<accession>A0AAV0BDW8</accession>